<dbReference type="AlphaFoldDB" id="A0A2U2MXN1"/>
<keyword evidence="3" id="KW-1185">Reference proteome</keyword>
<protein>
    <submittedName>
        <fullName evidence="2">Cro/Cl family transcriptional regulator</fullName>
    </submittedName>
</protein>
<organism evidence="2 3">
    <name type="scientific">Sediminicurvatus halobius</name>
    <dbReference type="NCBI Taxonomy" id="2182432"/>
    <lineage>
        <taxon>Bacteria</taxon>
        <taxon>Pseudomonadati</taxon>
        <taxon>Pseudomonadota</taxon>
        <taxon>Gammaproteobacteria</taxon>
        <taxon>Chromatiales</taxon>
        <taxon>Ectothiorhodospiraceae</taxon>
        <taxon>Sediminicurvatus</taxon>
    </lineage>
</organism>
<dbReference type="Proteomes" id="UP000245474">
    <property type="component" value="Unassembled WGS sequence"/>
</dbReference>
<dbReference type="CDD" id="cd00093">
    <property type="entry name" value="HTH_XRE"/>
    <property type="match status" value="1"/>
</dbReference>
<dbReference type="InterPro" id="IPR031856">
    <property type="entry name" value="YdaS_toxin-like"/>
</dbReference>
<accession>A0A2U2MXN1</accession>
<dbReference type="EMBL" id="QFFI01000027">
    <property type="protein sequence ID" value="PWG61745.1"/>
    <property type="molecule type" value="Genomic_DNA"/>
</dbReference>
<feature type="region of interest" description="Disordered" evidence="1">
    <location>
        <begin position="64"/>
        <end position="87"/>
    </location>
</feature>
<dbReference type="Pfam" id="PF15943">
    <property type="entry name" value="YdaS_toxin"/>
    <property type="match status" value="1"/>
</dbReference>
<dbReference type="Gene3D" id="1.10.260.40">
    <property type="entry name" value="lambda repressor-like DNA-binding domains"/>
    <property type="match status" value="1"/>
</dbReference>
<reference evidence="2 3" key="1">
    <citation type="submission" date="2018-05" db="EMBL/GenBank/DDBJ databases">
        <title>Spiribacter halobius sp. nov., a moderately halophilic bacterium isolated from marine solar saltern.</title>
        <authorList>
            <person name="Zheng W.-S."/>
            <person name="Lu D.-C."/>
            <person name="Du Z.-J."/>
        </authorList>
    </citation>
    <scope>NUCLEOTIDE SEQUENCE [LARGE SCALE GENOMIC DNA]</scope>
    <source>
        <strain evidence="2 3">E85</strain>
    </source>
</reference>
<sequence>MVTERQELDAERRAQAIRALEAAVAACESRARLAAAIGVSPQFVSQLLRGQRPVPPERCRAIEHASGGAATAEQLRPDVFGPASDAA</sequence>
<evidence type="ECO:0000256" key="1">
    <source>
        <dbReference type="SAM" id="MobiDB-lite"/>
    </source>
</evidence>
<dbReference type="RefSeq" id="WP_109679617.1">
    <property type="nucleotide sequence ID" value="NZ_QFFI01000027.1"/>
</dbReference>
<evidence type="ECO:0000313" key="2">
    <source>
        <dbReference type="EMBL" id="PWG61745.1"/>
    </source>
</evidence>
<comment type="caution">
    <text evidence="2">The sequence shown here is derived from an EMBL/GenBank/DDBJ whole genome shotgun (WGS) entry which is preliminary data.</text>
</comment>
<evidence type="ECO:0000313" key="3">
    <source>
        <dbReference type="Proteomes" id="UP000245474"/>
    </source>
</evidence>
<dbReference type="InterPro" id="IPR010982">
    <property type="entry name" value="Lambda_DNA-bd_dom_sf"/>
</dbReference>
<dbReference type="OrthoDB" id="6446140at2"/>
<dbReference type="SUPFAM" id="SSF47413">
    <property type="entry name" value="lambda repressor-like DNA-binding domains"/>
    <property type="match status" value="1"/>
</dbReference>
<gene>
    <name evidence="2" type="ORF">DEM34_14870</name>
</gene>
<dbReference type="InterPro" id="IPR001387">
    <property type="entry name" value="Cro/C1-type_HTH"/>
</dbReference>
<dbReference type="GO" id="GO:0003677">
    <property type="term" value="F:DNA binding"/>
    <property type="evidence" value="ECO:0007669"/>
    <property type="project" value="InterPro"/>
</dbReference>
<proteinExistence type="predicted"/>
<name>A0A2U2MXN1_9GAMM</name>